<dbReference type="GO" id="GO:0008483">
    <property type="term" value="F:transaminase activity"/>
    <property type="evidence" value="ECO:0007669"/>
    <property type="project" value="UniProtKB-KW"/>
</dbReference>
<evidence type="ECO:0000256" key="4">
    <source>
        <dbReference type="ARBA" id="ARBA00023125"/>
    </source>
</evidence>
<dbReference type="EMBL" id="CP089983">
    <property type="protein sequence ID" value="WXB07610.1"/>
    <property type="molecule type" value="Genomic_DNA"/>
</dbReference>
<dbReference type="InterPro" id="IPR051446">
    <property type="entry name" value="HTH_trans_reg/aminotransferase"/>
</dbReference>
<dbReference type="InterPro" id="IPR000524">
    <property type="entry name" value="Tscrpt_reg_HTH_GntR"/>
</dbReference>
<reference evidence="7" key="1">
    <citation type="submission" date="2021-12" db="EMBL/GenBank/DDBJ databases">
        <title>Discovery of the Pendulisporaceae a myxobacterial family with distinct sporulation behavior and unique specialized metabolism.</title>
        <authorList>
            <person name="Garcia R."/>
            <person name="Popoff A."/>
            <person name="Bader C.D."/>
            <person name="Loehr J."/>
            <person name="Walesch S."/>
            <person name="Walt C."/>
            <person name="Boldt J."/>
            <person name="Bunk B."/>
            <person name="Haeckl F.J.F.P.J."/>
            <person name="Gunesch A.P."/>
            <person name="Birkelbach J."/>
            <person name="Nuebel U."/>
            <person name="Pietschmann T."/>
            <person name="Bach T."/>
            <person name="Mueller R."/>
        </authorList>
    </citation>
    <scope>NUCLEOTIDE SEQUENCE</scope>
    <source>
        <strain evidence="7">MSr11367</strain>
    </source>
</reference>
<keyword evidence="7" id="KW-0032">Aminotransferase</keyword>
<dbReference type="InterPro" id="IPR015424">
    <property type="entry name" value="PyrdxlP-dep_Trfase"/>
</dbReference>
<evidence type="ECO:0000313" key="7">
    <source>
        <dbReference type="EMBL" id="WXB07610.1"/>
    </source>
</evidence>
<dbReference type="InterPro" id="IPR015422">
    <property type="entry name" value="PyrdxlP-dep_Trfase_small"/>
</dbReference>
<dbReference type="PANTHER" id="PTHR46577:SF2">
    <property type="entry name" value="TRANSCRIPTIONAL REGULATORY PROTEIN"/>
    <property type="match status" value="1"/>
</dbReference>
<protein>
    <submittedName>
        <fullName evidence="7">PLP-dependent aminotransferase family protein</fullName>
    </submittedName>
</protein>
<dbReference type="Gene3D" id="1.10.10.10">
    <property type="entry name" value="Winged helix-like DNA-binding domain superfamily/Winged helix DNA-binding domain"/>
    <property type="match status" value="1"/>
</dbReference>
<dbReference type="PANTHER" id="PTHR46577">
    <property type="entry name" value="HTH-TYPE TRANSCRIPTIONAL REGULATORY PROTEIN GABR"/>
    <property type="match status" value="1"/>
</dbReference>
<dbReference type="InterPro" id="IPR036390">
    <property type="entry name" value="WH_DNA-bd_sf"/>
</dbReference>
<proteinExistence type="inferred from homology"/>
<keyword evidence="4" id="KW-0238">DNA-binding</keyword>
<dbReference type="SUPFAM" id="SSF53383">
    <property type="entry name" value="PLP-dependent transferases"/>
    <property type="match status" value="1"/>
</dbReference>
<keyword evidence="8" id="KW-1185">Reference proteome</keyword>
<dbReference type="Pfam" id="PF00392">
    <property type="entry name" value="GntR"/>
    <property type="match status" value="1"/>
</dbReference>
<keyword evidence="2" id="KW-0663">Pyridoxal phosphate</keyword>
<feature type="domain" description="HTH gntR-type" evidence="6">
    <location>
        <begin position="7"/>
        <end position="75"/>
    </location>
</feature>
<evidence type="ECO:0000259" key="6">
    <source>
        <dbReference type="PROSITE" id="PS50949"/>
    </source>
</evidence>
<organism evidence="7 8">
    <name type="scientific">Pendulispora rubella</name>
    <dbReference type="NCBI Taxonomy" id="2741070"/>
    <lineage>
        <taxon>Bacteria</taxon>
        <taxon>Pseudomonadati</taxon>
        <taxon>Myxococcota</taxon>
        <taxon>Myxococcia</taxon>
        <taxon>Myxococcales</taxon>
        <taxon>Sorangiineae</taxon>
        <taxon>Pendulisporaceae</taxon>
        <taxon>Pendulispora</taxon>
    </lineage>
</organism>
<keyword evidence="3" id="KW-0805">Transcription regulation</keyword>
<dbReference type="PROSITE" id="PS50949">
    <property type="entry name" value="HTH_GNTR"/>
    <property type="match status" value="1"/>
</dbReference>
<dbReference type="InterPro" id="IPR015421">
    <property type="entry name" value="PyrdxlP-dep_Trfase_major"/>
</dbReference>
<comment type="similarity">
    <text evidence="1">In the C-terminal section; belongs to the class-I pyridoxal-phosphate-dependent aminotransferase family.</text>
</comment>
<dbReference type="Pfam" id="PF00155">
    <property type="entry name" value="Aminotran_1_2"/>
    <property type="match status" value="1"/>
</dbReference>
<dbReference type="InterPro" id="IPR004839">
    <property type="entry name" value="Aminotransferase_I/II_large"/>
</dbReference>
<dbReference type="Gene3D" id="3.40.640.10">
    <property type="entry name" value="Type I PLP-dependent aspartate aminotransferase-like (Major domain)"/>
    <property type="match status" value="1"/>
</dbReference>
<evidence type="ECO:0000256" key="2">
    <source>
        <dbReference type="ARBA" id="ARBA00022898"/>
    </source>
</evidence>
<sequence>MDDQGSELLYRRIAADISSLIEEGALRPGDRLPSVRRTSRDRRVSVGTVLAAYLSLEKDGFVEARPKSGHFVRRRHESPTPLRRTRIKVAPARISVSTGVAALMYSLREKSVLPLGSAVLAPELLPIRALNRTLATIAREMPVRGGGYEPPPGPPSLLHQLARRSLTWGLALEEDAFITTVGATEAMHLCFRALTKPGDTVVVHSPMYFGGLQLLEELGLRVIEIPTLPGRGMDLDALRDALKKAPVRACLAIPNFDNPLGTCMSDEAKERLVRLLARHDVPLIEDDVYGDMAFDGSRPRPAKAFDRDGRVLLCGSVSKTLAAGYRVGWVVPGRYRALIERMKFSQTVATPTLPQLAVAEYLAGGGYDRHLRAVRNKLRPQVQRYREAIALAFPRGTCVSDPGGGFVLWVEMPREVDALAMQAEGLRRGVAIAPGPIFSARQRYTNCIRISCGIPWSVHVEEAIATLGEIAHAQLKAAK</sequence>
<evidence type="ECO:0000256" key="5">
    <source>
        <dbReference type="ARBA" id="ARBA00023163"/>
    </source>
</evidence>
<evidence type="ECO:0000256" key="1">
    <source>
        <dbReference type="ARBA" id="ARBA00005384"/>
    </source>
</evidence>
<accession>A0ABZ2LA18</accession>
<dbReference type="Gene3D" id="3.90.1150.10">
    <property type="entry name" value="Aspartate Aminotransferase, domain 1"/>
    <property type="match status" value="1"/>
</dbReference>
<name>A0ABZ2LA18_9BACT</name>
<dbReference type="CDD" id="cd00609">
    <property type="entry name" value="AAT_like"/>
    <property type="match status" value="1"/>
</dbReference>
<keyword evidence="5" id="KW-0804">Transcription</keyword>
<dbReference type="SUPFAM" id="SSF46785">
    <property type="entry name" value="Winged helix' DNA-binding domain"/>
    <property type="match status" value="1"/>
</dbReference>
<evidence type="ECO:0000256" key="3">
    <source>
        <dbReference type="ARBA" id="ARBA00023015"/>
    </source>
</evidence>
<dbReference type="CDD" id="cd07377">
    <property type="entry name" value="WHTH_GntR"/>
    <property type="match status" value="1"/>
</dbReference>
<keyword evidence="7" id="KW-0808">Transferase</keyword>
<dbReference type="RefSeq" id="WP_394837274.1">
    <property type="nucleotide sequence ID" value="NZ_CP089929.1"/>
</dbReference>
<dbReference type="SMART" id="SM00345">
    <property type="entry name" value="HTH_GNTR"/>
    <property type="match status" value="1"/>
</dbReference>
<dbReference type="InterPro" id="IPR036388">
    <property type="entry name" value="WH-like_DNA-bd_sf"/>
</dbReference>
<evidence type="ECO:0000313" key="8">
    <source>
        <dbReference type="Proteomes" id="UP001374803"/>
    </source>
</evidence>
<gene>
    <name evidence="7" type="ORF">LVJ94_10245</name>
</gene>
<dbReference type="Proteomes" id="UP001374803">
    <property type="component" value="Chromosome"/>
</dbReference>